<evidence type="ECO:0000313" key="2">
    <source>
        <dbReference type="EMBL" id="KAG0646881.1"/>
    </source>
</evidence>
<evidence type="ECO:0000313" key="3">
    <source>
        <dbReference type="Proteomes" id="UP000785200"/>
    </source>
</evidence>
<reference evidence="2" key="1">
    <citation type="submission" date="2019-07" db="EMBL/GenBank/DDBJ databases">
        <title>Hyphodiscus hymeniophilus genome sequencing and assembly.</title>
        <authorList>
            <person name="Kramer G."/>
            <person name="Nodwell J."/>
        </authorList>
    </citation>
    <scope>NUCLEOTIDE SEQUENCE</scope>
    <source>
        <strain evidence="2">ATCC 34498</strain>
    </source>
</reference>
<keyword evidence="3" id="KW-1185">Reference proteome</keyword>
<dbReference type="Pfam" id="PF26639">
    <property type="entry name" value="Het-6_barrel"/>
    <property type="match status" value="1"/>
</dbReference>
<dbReference type="Proteomes" id="UP000785200">
    <property type="component" value="Unassembled WGS sequence"/>
</dbReference>
<evidence type="ECO:0000259" key="1">
    <source>
        <dbReference type="Pfam" id="PF06985"/>
    </source>
</evidence>
<comment type="caution">
    <text evidence="2">The sequence shown here is derived from an EMBL/GenBank/DDBJ whole genome shotgun (WGS) entry which is preliminary data.</text>
</comment>
<accession>A0A9P6VFC9</accession>
<feature type="domain" description="Heterokaryon incompatibility" evidence="1">
    <location>
        <begin position="50"/>
        <end position="199"/>
    </location>
</feature>
<dbReference type="PANTHER" id="PTHR24148:SF64">
    <property type="entry name" value="HETEROKARYON INCOMPATIBILITY DOMAIN-CONTAINING PROTEIN"/>
    <property type="match status" value="1"/>
</dbReference>
<name>A0A9P6VFC9_9HELO</name>
<dbReference type="EMBL" id="VNKQ01000014">
    <property type="protein sequence ID" value="KAG0646881.1"/>
    <property type="molecule type" value="Genomic_DNA"/>
</dbReference>
<dbReference type="AlphaFoldDB" id="A0A9P6VFC9"/>
<protein>
    <submittedName>
        <fullName evidence="2">Heterokaryon incompatibility protein</fullName>
    </submittedName>
</protein>
<proteinExistence type="predicted"/>
<dbReference type="PANTHER" id="PTHR24148">
    <property type="entry name" value="ANKYRIN REPEAT DOMAIN-CONTAINING PROTEIN 39 HOMOLOG-RELATED"/>
    <property type="match status" value="1"/>
</dbReference>
<dbReference type="InterPro" id="IPR010730">
    <property type="entry name" value="HET"/>
</dbReference>
<dbReference type="Pfam" id="PF06985">
    <property type="entry name" value="HET"/>
    <property type="match status" value="1"/>
</dbReference>
<dbReference type="InterPro" id="IPR052895">
    <property type="entry name" value="HetReg/Transcr_Mod"/>
</dbReference>
<organism evidence="2 3">
    <name type="scientific">Hyphodiscus hymeniophilus</name>
    <dbReference type="NCBI Taxonomy" id="353542"/>
    <lineage>
        <taxon>Eukaryota</taxon>
        <taxon>Fungi</taxon>
        <taxon>Dikarya</taxon>
        <taxon>Ascomycota</taxon>
        <taxon>Pezizomycotina</taxon>
        <taxon>Leotiomycetes</taxon>
        <taxon>Helotiales</taxon>
        <taxon>Hyphodiscaceae</taxon>
        <taxon>Hyphodiscus</taxon>
    </lineage>
</organism>
<sequence length="720" mass="81650">MESTPAASIYSSLQLQSTRHIRLLKIDDEASTDNISCTLANVSLDDRPSYFALSYCWGHCGNSEKTKIVCNGVTLKATENLIAAMKRLRSTYLLQSFWIDAICINQDDFTERARHVQFMCDIYRLAENVVIHLGEESEGLDRAMGLFHTLHEKSAEPLSDSNTAGMVRSSLSRSSDEVWFRIHDFFNRPWFSRMWVIQEVAVSSVDPVVLCGSHTLSWSAIAKVSRFLRETALTASTIARSRNGNALMIQQFKERPQSLGLLLMTTFQFEATDPRDMIFAFYGIVHPQDRETLSSPYFEVNYEKPVNDVYRDVMMGCLVHYGFVDIMFRGSSSSYHTTIESLPSWVPDWSIPPQHRTVPLSSGPFLSGYKASGGHAAWKGPSGNPSILRIAGKSCDDIIWMAEPFQQGDFELLPHLRRRPQTLEKLWNQVSSRLGDSRGTMEAFWHTLMAGIDRERAPLGPMFYVYFLRFWHQSKHFDQRAIKYWATNPDARPAENEVEQRILFEKNTAEENTIITVDEYESFERCKGPQDFKATKQNAIQVFATSPPNMAIAAPKCIHCFALVLPEVYREVGMWKVEGTSPALAYRDSDPFIADYYRHLENGGEAIITSDEKRHILTHLMNILGNRAFFITRDGKTGLGPWSTKPGDKVVILSGASVPALLRRTGEPKWLRDETDEANPVMRYIGGNHLVGEAYVHGIMSGEAVEEFDWDTGYEVFDLV</sequence>
<dbReference type="OrthoDB" id="3548654at2759"/>
<gene>
    <name evidence="2" type="ORF">D0Z07_6128</name>
</gene>